<dbReference type="RefSeq" id="WP_180856494.1">
    <property type="nucleotide sequence ID" value="NZ_CAIJDE010000028.1"/>
</dbReference>
<dbReference type="InterPro" id="IPR023346">
    <property type="entry name" value="Lysozyme-like_dom_sf"/>
</dbReference>
<dbReference type="InterPro" id="IPR052354">
    <property type="entry name" value="Cell_Wall_Dynamics_Protein"/>
</dbReference>
<protein>
    <submittedName>
        <fullName evidence="1">Glycoside hydrolase family 19 protein</fullName>
    </submittedName>
</protein>
<comment type="caution">
    <text evidence="1">The sequence shown here is derived from an EMBL/GenBank/DDBJ whole genome shotgun (WGS) entry which is preliminary data.</text>
</comment>
<organism evidence="1 2">
    <name type="scientific">Flavobacterium panici</name>
    <dbReference type="NCBI Taxonomy" id="2654843"/>
    <lineage>
        <taxon>Bacteria</taxon>
        <taxon>Pseudomonadati</taxon>
        <taxon>Bacteroidota</taxon>
        <taxon>Flavobacteriia</taxon>
        <taxon>Flavobacteriales</taxon>
        <taxon>Flavobacteriaceae</taxon>
        <taxon>Flavobacterium</taxon>
    </lineage>
</organism>
<dbReference type="Gene3D" id="1.10.530.10">
    <property type="match status" value="1"/>
</dbReference>
<reference evidence="1 2" key="1">
    <citation type="submission" date="2020-06" db="EMBL/GenBank/DDBJ databases">
        <authorList>
            <person name="Criscuolo A."/>
        </authorList>
    </citation>
    <scope>NUCLEOTIDE SEQUENCE [LARGE SCALE GENOMIC DNA]</scope>
    <source>
        <strain evidence="1">PXU-55</strain>
    </source>
</reference>
<gene>
    <name evidence="1" type="ORF">FLAPXU55_00578</name>
</gene>
<dbReference type="AlphaFoldDB" id="A0A9N8IZZ8"/>
<dbReference type="PANTHER" id="PTHR34408:SF1">
    <property type="entry name" value="GLYCOSYL HYDROLASE FAMILY 19 DOMAIN-CONTAINING PROTEIN HI_1415"/>
    <property type="match status" value="1"/>
</dbReference>
<evidence type="ECO:0000313" key="2">
    <source>
        <dbReference type="Proteomes" id="UP000533639"/>
    </source>
</evidence>
<dbReference type="GO" id="GO:0016787">
    <property type="term" value="F:hydrolase activity"/>
    <property type="evidence" value="ECO:0007669"/>
    <property type="project" value="UniProtKB-KW"/>
</dbReference>
<sequence>MNELIQQLNTKYNSVLNRYGVDTQIRRAHFWSQLYHESKLVPRTENLNYSAERLLKIFPKYFKDLEMAKQYQRQPEKIANLVYADRMGNGDVESGDGWRYRGRGFIQLTGRNNYEAFSKHLKDEKILTEPETLLSEINALVSALWYWQTNKINAVIDDDNNLSIKRVTKKINGGLLGLAERATLFKEVSKLKLI</sequence>
<name>A0A9N8IZZ8_9FLAO</name>
<evidence type="ECO:0000313" key="1">
    <source>
        <dbReference type="EMBL" id="CAC9972899.1"/>
    </source>
</evidence>
<proteinExistence type="predicted"/>
<dbReference type="PANTHER" id="PTHR34408">
    <property type="entry name" value="FAMILY PROTEIN, PUTATIVE-RELATED"/>
    <property type="match status" value="1"/>
</dbReference>
<dbReference type="Proteomes" id="UP000533639">
    <property type="component" value="Unassembled WGS sequence"/>
</dbReference>
<keyword evidence="1" id="KW-0378">Hydrolase</keyword>
<keyword evidence="2" id="KW-1185">Reference proteome</keyword>
<dbReference type="EMBL" id="CAIJDE010000028">
    <property type="protein sequence ID" value="CAC9972899.1"/>
    <property type="molecule type" value="Genomic_DNA"/>
</dbReference>
<dbReference type="SUPFAM" id="SSF53955">
    <property type="entry name" value="Lysozyme-like"/>
    <property type="match status" value="1"/>
</dbReference>
<accession>A0A9N8IZZ8</accession>